<keyword evidence="7" id="KW-1185">Reference proteome</keyword>
<comment type="caution">
    <text evidence="6">The sequence shown here is derived from an EMBL/GenBank/DDBJ whole genome shotgun (WGS) entry which is preliminary data.</text>
</comment>
<dbReference type="PROSITE" id="PS51891">
    <property type="entry name" value="CENP_V_GFA"/>
    <property type="match status" value="1"/>
</dbReference>
<dbReference type="InterPro" id="IPR006913">
    <property type="entry name" value="CENP-V/GFA"/>
</dbReference>
<dbReference type="Gene3D" id="3.90.1590.10">
    <property type="entry name" value="glutathione-dependent formaldehyde- activating enzyme (gfa)"/>
    <property type="match status" value="1"/>
</dbReference>
<organism evidence="6 7">
    <name type="scientific">Bowmanella yangjiangensis</name>
    <dbReference type="NCBI Taxonomy" id="2811230"/>
    <lineage>
        <taxon>Bacteria</taxon>
        <taxon>Pseudomonadati</taxon>
        <taxon>Pseudomonadota</taxon>
        <taxon>Gammaproteobacteria</taxon>
        <taxon>Alteromonadales</taxon>
        <taxon>Alteromonadaceae</taxon>
        <taxon>Bowmanella</taxon>
    </lineage>
</organism>
<dbReference type="EMBL" id="JAFKCS010000006">
    <property type="protein sequence ID" value="MBN7819956.1"/>
    <property type="molecule type" value="Genomic_DNA"/>
</dbReference>
<dbReference type="RefSeq" id="WP_206593787.1">
    <property type="nucleotide sequence ID" value="NZ_JAFKCS010000006.1"/>
</dbReference>
<keyword evidence="2" id="KW-0479">Metal-binding</keyword>
<evidence type="ECO:0000256" key="4">
    <source>
        <dbReference type="ARBA" id="ARBA00023239"/>
    </source>
</evidence>
<dbReference type="Pfam" id="PF04828">
    <property type="entry name" value="GFA"/>
    <property type="match status" value="1"/>
</dbReference>
<evidence type="ECO:0000313" key="6">
    <source>
        <dbReference type="EMBL" id="MBN7819956.1"/>
    </source>
</evidence>
<reference evidence="6 7" key="1">
    <citation type="submission" date="2021-03" db="EMBL/GenBank/DDBJ databases">
        <title>novel species isolated from a fishpond in China.</title>
        <authorList>
            <person name="Lu H."/>
            <person name="Cai Z."/>
        </authorList>
    </citation>
    <scope>NUCLEOTIDE SEQUENCE [LARGE SCALE GENOMIC DNA]</scope>
    <source>
        <strain evidence="6 7">Y57</strain>
    </source>
</reference>
<protein>
    <submittedName>
        <fullName evidence="6">GFA family protein</fullName>
    </submittedName>
</protein>
<gene>
    <name evidence="6" type="ORF">J0A65_08760</name>
</gene>
<evidence type="ECO:0000313" key="7">
    <source>
        <dbReference type="Proteomes" id="UP000663992"/>
    </source>
</evidence>
<feature type="domain" description="CENP-V/GFA" evidence="5">
    <location>
        <begin position="4"/>
        <end position="108"/>
    </location>
</feature>
<dbReference type="Proteomes" id="UP000663992">
    <property type="component" value="Unassembled WGS sequence"/>
</dbReference>
<evidence type="ECO:0000256" key="3">
    <source>
        <dbReference type="ARBA" id="ARBA00022833"/>
    </source>
</evidence>
<sequence>MLNQQGGCLCGQLRYALNGPLHDAGYCYCRLCQRASGSPTLAWLTVAVDTFSYTKGTPGIFASSPAYQREFCPTCGTPVVFRKQQAAKTVDVTLCSLDNPDSVKPQYHIWTTSQPVWHHIGDNLPQYSDNGPDQ</sequence>
<evidence type="ECO:0000256" key="2">
    <source>
        <dbReference type="ARBA" id="ARBA00022723"/>
    </source>
</evidence>
<accession>A0ABS3CU57</accession>
<keyword evidence="4" id="KW-0456">Lyase</keyword>
<proteinExistence type="inferred from homology"/>
<name>A0ABS3CU57_9ALTE</name>
<dbReference type="PANTHER" id="PTHR33337">
    <property type="entry name" value="GFA DOMAIN-CONTAINING PROTEIN"/>
    <property type="match status" value="1"/>
</dbReference>
<evidence type="ECO:0000256" key="1">
    <source>
        <dbReference type="ARBA" id="ARBA00005495"/>
    </source>
</evidence>
<evidence type="ECO:0000259" key="5">
    <source>
        <dbReference type="PROSITE" id="PS51891"/>
    </source>
</evidence>
<dbReference type="SUPFAM" id="SSF51316">
    <property type="entry name" value="Mss4-like"/>
    <property type="match status" value="1"/>
</dbReference>
<dbReference type="InterPro" id="IPR011057">
    <property type="entry name" value="Mss4-like_sf"/>
</dbReference>
<keyword evidence="3" id="KW-0862">Zinc</keyword>
<dbReference type="PANTHER" id="PTHR33337:SF40">
    <property type="entry name" value="CENP-V_GFA DOMAIN-CONTAINING PROTEIN-RELATED"/>
    <property type="match status" value="1"/>
</dbReference>
<comment type="similarity">
    <text evidence="1">Belongs to the Gfa family.</text>
</comment>